<accession>A0A7I4YZJ6</accession>
<dbReference type="OrthoDB" id="10039910at2759"/>
<dbReference type="InterPro" id="IPR025476">
    <property type="entry name" value="Helitron_helicase-like"/>
</dbReference>
<dbReference type="Proteomes" id="UP000025227">
    <property type="component" value="Unplaced"/>
</dbReference>
<keyword evidence="2" id="KW-1185">Reference proteome</keyword>
<name>A0A7I4YZJ6_HAECO</name>
<reference evidence="3" key="1">
    <citation type="submission" date="2020-12" db="UniProtKB">
        <authorList>
            <consortium name="WormBaseParasite"/>
        </authorList>
    </citation>
    <scope>IDENTIFICATION</scope>
    <source>
        <strain evidence="3">MHco3</strain>
    </source>
</reference>
<protein>
    <submittedName>
        <fullName evidence="3">Helitron_like_N domain-containing protein</fullName>
    </submittedName>
</protein>
<organism evidence="2 3">
    <name type="scientific">Haemonchus contortus</name>
    <name type="common">Barber pole worm</name>
    <dbReference type="NCBI Taxonomy" id="6289"/>
    <lineage>
        <taxon>Eukaryota</taxon>
        <taxon>Metazoa</taxon>
        <taxon>Ecdysozoa</taxon>
        <taxon>Nematoda</taxon>
        <taxon>Chromadorea</taxon>
        <taxon>Rhabditida</taxon>
        <taxon>Rhabditina</taxon>
        <taxon>Rhabditomorpha</taxon>
        <taxon>Strongyloidea</taxon>
        <taxon>Trichostrongylidae</taxon>
        <taxon>Haemonchus</taxon>
    </lineage>
</organism>
<dbReference type="Pfam" id="PF14214">
    <property type="entry name" value="Helitron_like_N"/>
    <property type="match status" value="1"/>
</dbReference>
<sequence>MMSEVEQVEIALARSENRSPANIRMVFEESRERGLACRYDIPTANEVAAVYVGDDEDVPATRSLAVHLRRPRGEQLMNIRDIDKICDPLTDPLLFPTGTGGWDPTLSNNIGERIAQKSYCSHLISIRDSFNAILHAGKLFRQFVVDAYVKVEQNRLNFQRKNQMVLRADSYRGLQDYLAGEDCKRTSGTAC</sequence>
<evidence type="ECO:0000259" key="1">
    <source>
        <dbReference type="Pfam" id="PF14214"/>
    </source>
</evidence>
<evidence type="ECO:0000313" key="2">
    <source>
        <dbReference type="Proteomes" id="UP000025227"/>
    </source>
</evidence>
<evidence type="ECO:0000313" key="3">
    <source>
        <dbReference type="WBParaSite" id="HCON_00154840-00001"/>
    </source>
</evidence>
<dbReference type="PANTHER" id="PTHR45786">
    <property type="entry name" value="DNA BINDING PROTEIN-LIKE"/>
    <property type="match status" value="1"/>
</dbReference>
<dbReference type="PANTHER" id="PTHR45786:SF74">
    <property type="entry name" value="ATP-DEPENDENT DNA HELICASE"/>
    <property type="match status" value="1"/>
</dbReference>
<proteinExistence type="predicted"/>
<feature type="domain" description="Helitron helicase-like" evidence="1">
    <location>
        <begin position="119"/>
        <end position="181"/>
    </location>
</feature>
<dbReference type="WBParaSite" id="HCON_00154840-00001">
    <property type="protein sequence ID" value="HCON_00154840-00001"/>
    <property type="gene ID" value="HCON_00154840"/>
</dbReference>
<dbReference type="AlphaFoldDB" id="A0A7I4YZJ6"/>